<dbReference type="PANTHER" id="PTHR12526">
    <property type="entry name" value="GLYCOSYLTRANSFERASE"/>
    <property type="match status" value="1"/>
</dbReference>
<evidence type="ECO:0000256" key="3">
    <source>
        <dbReference type="SAM" id="MobiDB-lite"/>
    </source>
</evidence>
<evidence type="ECO:0000313" key="7">
    <source>
        <dbReference type="Proteomes" id="UP001596138"/>
    </source>
</evidence>
<evidence type="ECO:0000259" key="4">
    <source>
        <dbReference type="Pfam" id="PF00534"/>
    </source>
</evidence>
<feature type="region of interest" description="Disordered" evidence="3">
    <location>
        <begin position="1"/>
        <end position="38"/>
    </location>
</feature>
<evidence type="ECO:0000259" key="5">
    <source>
        <dbReference type="Pfam" id="PF13439"/>
    </source>
</evidence>
<evidence type="ECO:0000256" key="1">
    <source>
        <dbReference type="ARBA" id="ARBA00022676"/>
    </source>
</evidence>
<sequence>MVIEPSIAPAPQIRVEQAPRAERPTAPNGPQAASGTGGRRLRIGIIAPPWVPVPPVGYGGTELVVDTLARGLTDDGHHVTLVATADSQCPVHRLWVFETAPTPMNTTAEELRHVQGAYDALAGEVDVIHDHTAVGPLWARAAGVGTPVVSTAHGPITDLNRGLYALTGKSARLTAISRRQQELACGLPFRDVIHHGLDPARFDPGPGDGGYLMFVGRMSATKGVRDAVLIAKGAGLPIVVACKMREEVELAYFDEHVRPLVDRDVILLGELAPTERDALLRRAVALVNPIAWEEPFGLVMTEALALGTPAIVTPRGAAPEIITDGVTGFVVDDVEQGIAAVARIGEIDRGKCRAAVEGYFSMRRMVSEYEALYADVIAKHAVAVP</sequence>
<gene>
    <name evidence="6" type="ORF">ACFQGU_08980</name>
</gene>
<comment type="caution">
    <text evidence="6">The sequence shown here is derived from an EMBL/GenBank/DDBJ whole genome shotgun (WGS) entry which is preliminary data.</text>
</comment>
<keyword evidence="1" id="KW-0328">Glycosyltransferase</keyword>
<protein>
    <submittedName>
        <fullName evidence="6">Glycosyltransferase family 4 protein</fullName>
    </submittedName>
</protein>
<dbReference type="CDD" id="cd03802">
    <property type="entry name" value="GT4_AviGT4-like"/>
    <property type="match status" value="1"/>
</dbReference>
<proteinExistence type="predicted"/>
<dbReference type="Proteomes" id="UP001596138">
    <property type="component" value="Unassembled WGS sequence"/>
</dbReference>
<evidence type="ECO:0000313" key="6">
    <source>
        <dbReference type="EMBL" id="MFC6238011.1"/>
    </source>
</evidence>
<dbReference type="SUPFAM" id="SSF53756">
    <property type="entry name" value="UDP-Glycosyltransferase/glycogen phosphorylase"/>
    <property type="match status" value="1"/>
</dbReference>
<dbReference type="EMBL" id="JBHSTI010000008">
    <property type="protein sequence ID" value="MFC6238011.1"/>
    <property type="molecule type" value="Genomic_DNA"/>
</dbReference>
<dbReference type="RefSeq" id="WP_386765833.1">
    <property type="nucleotide sequence ID" value="NZ_JBHSTI010000008.1"/>
</dbReference>
<dbReference type="InterPro" id="IPR028098">
    <property type="entry name" value="Glyco_trans_4-like_N"/>
</dbReference>
<dbReference type="PANTHER" id="PTHR12526:SF595">
    <property type="entry name" value="BLL5217 PROTEIN"/>
    <property type="match status" value="1"/>
</dbReference>
<evidence type="ECO:0000256" key="2">
    <source>
        <dbReference type="ARBA" id="ARBA00022679"/>
    </source>
</evidence>
<keyword evidence="2" id="KW-0808">Transferase</keyword>
<accession>A0ABW1SZW7</accession>
<keyword evidence="7" id="KW-1185">Reference proteome</keyword>
<dbReference type="Pfam" id="PF00534">
    <property type="entry name" value="Glycos_transf_1"/>
    <property type="match status" value="1"/>
</dbReference>
<reference evidence="7" key="1">
    <citation type="journal article" date="2019" name="Int. J. Syst. Evol. Microbiol.">
        <title>The Global Catalogue of Microorganisms (GCM) 10K type strain sequencing project: providing services to taxonomists for standard genome sequencing and annotation.</title>
        <authorList>
            <consortium name="The Broad Institute Genomics Platform"/>
            <consortium name="The Broad Institute Genome Sequencing Center for Infectious Disease"/>
            <person name="Wu L."/>
            <person name="Ma J."/>
        </authorList>
    </citation>
    <scope>NUCLEOTIDE SEQUENCE [LARGE SCALE GENOMIC DNA]</scope>
    <source>
        <strain evidence="7">CGMCC 4.7317</strain>
    </source>
</reference>
<dbReference type="Pfam" id="PF13439">
    <property type="entry name" value="Glyco_transf_4"/>
    <property type="match status" value="1"/>
</dbReference>
<dbReference type="InterPro" id="IPR001296">
    <property type="entry name" value="Glyco_trans_1"/>
</dbReference>
<name>A0ABW1SZW7_9ACTN</name>
<feature type="domain" description="Glycosyltransferase subfamily 4-like N-terminal" evidence="5">
    <location>
        <begin position="58"/>
        <end position="201"/>
    </location>
</feature>
<organism evidence="6 7">
    <name type="scientific">Longivirga aurantiaca</name>
    <dbReference type="NCBI Taxonomy" id="1837743"/>
    <lineage>
        <taxon>Bacteria</taxon>
        <taxon>Bacillati</taxon>
        <taxon>Actinomycetota</taxon>
        <taxon>Actinomycetes</taxon>
        <taxon>Sporichthyales</taxon>
        <taxon>Sporichthyaceae</taxon>
        <taxon>Longivirga</taxon>
    </lineage>
</organism>
<dbReference type="Gene3D" id="3.40.50.2000">
    <property type="entry name" value="Glycogen Phosphorylase B"/>
    <property type="match status" value="2"/>
</dbReference>
<feature type="domain" description="Glycosyl transferase family 1" evidence="4">
    <location>
        <begin position="208"/>
        <end position="334"/>
    </location>
</feature>